<dbReference type="InterPro" id="IPR050204">
    <property type="entry name" value="AraC_XylS_family_regulators"/>
</dbReference>
<dbReference type="RefSeq" id="WP_133157135.1">
    <property type="nucleotide sequence ID" value="NZ_CP037867.1"/>
</dbReference>
<dbReference type="Pfam" id="PF12833">
    <property type="entry name" value="HTH_18"/>
    <property type="match status" value="1"/>
</dbReference>
<dbReference type="InterPro" id="IPR018060">
    <property type="entry name" value="HTH_AraC"/>
</dbReference>
<evidence type="ECO:0000256" key="1">
    <source>
        <dbReference type="ARBA" id="ARBA00023015"/>
    </source>
</evidence>
<keyword evidence="1" id="KW-0805">Transcription regulation</keyword>
<dbReference type="InterPro" id="IPR003313">
    <property type="entry name" value="AraC-bd"/>
</dbReference>
<dbReference type="SMART" id="SM00342">
    <property type="entry name" value="HTH_ARAC"/>
    <property type="match status" value="1"/>
</dbReference>
<dbReference type="AlphaFoldDB" id="A0A4P6X3M9"/>
<dbReference type="Pfam" id="PF02311">
    <property type="entry name" value="AraC_binding"/>
    <property type="match status" value="1"/>
</dbReference>
<sequence length="282" mass="32006">MTTALRIAQGGFGRLALLDMDTPLVSHAHSQCHVIFKASGADSAFYVSEERLPVTDRTAILVNAWEPHYFYSEPDFPRTVYLALYIEPRWLATLHDPLRLAAHPRFFPRPCVQITPRIRKLADDLIGDLMSPIPMKQERLEIALFDLMLAVSEQFSALESIQDLMRPEGLRLPDSRIQRALNHIGDHLGQALDADRLAASAHLSRAQFFVRFRRCTGMTPHVYVNTLRAETACRRLAQADDRTSLGRLAEDLGFPDQGHFTRFIRGQIGVTPGEYRRVVQVY</sequence>
<proteinExistence type="predicted"/>
<evidence type="ECO:0000256" key="3">
    <source>
        <dbReference type="ARBA" id="ARBA00023163"/>
    </source>
</evidence>
<dbReference type="SUPFAM" id="SSF46689">
    <property type="entry name" value="Homeodomain-like"/>
    <property type="match status" value="2"/>
</dbReference>
<dbReference type="GO" id="GO:0043565">
    <property type="term" value="F:sequence-specific DNA binding"/>
    <property type="evidence" value="ECO:0007669"/>
    <property type="project" value="InterPro"/>
</dbReference>
<dbReference type="PROSITE" id="PS01124">
    <property type="entry name" value="HTH_ARAC_FAMILY_2"/>
    <property type="match status" value="1"/>
</dbReference>
<evidence type="ECO:0000256" key="2">
    <source>
        <dbReference type="ARBA" id="ARBA00023125"/>
    </source>
</evidence>
<dbReference type="KEGG" id="hpse:HPF_15760"/>
<feature type="domain" description="HTH araC/xylS-type" evidence="4">
    <location>
        <begin position="178"/>
        <end position="278"/>
    </location>
</feature>
<dbReference type="GO" id="GO:0003700">
    <property type="term" value="F:DNA-binding transcription factor activity"/>
    <property type="evidence" value="ECO:0007669"/>
    <property type="project" value="InterPro"/>
</dbReference>
<dbReference type="InterPro" id="IPR009057">
    <property type="entry name" value="Homeodomain-like_sf"/>
</dbReference>
<organism evidence="5 6">
    <name type="scientific">Hydrogenophaga pseudoflava</name>
    <name type="common">Pseudomonas carboxydoflava</name>
    <dbReference type="NCBI Taxonomy" id="47421"/>
    <lineage>
        <taxon>Bacteria</taxon>
        <taxon>Pseudomonadati</taxon>
        <taxon>Pseudomonadota</taxon>
        <taxon>Betaproteobacteria</taxon>
        <taxon>Burkholderiales</taxon>
        <taxon>Comamonadaceae</taxon>
        <taxon>Hydrogenophaga</taxon>
    </lineage>
</organism>
<protein>
    <submittedName>
        <fullName evidence="5">DNA-binding transcriptional regulator AraC</fullName>
    </submittedName>
</protein>
<evidence type="ECO:0000313" key="5">
    <source>
        <dbReference type="EMBL" id="QBM29148.1"/>
    </source>
</evidence>
<gene>
    <name evidence="5" type="ORF">HPF_15760</name>
</gene>
<keyword evidence="6" id="KW-1185">Reference proteome</keyword>
<keyword evidence="3" id="KW-0804">Transcription</keyword>
<dbReference type="InterPro" id="IPR037923">
    <property type="entry name" value="HTH-like"/>
</dbReference>
<evidence type="ECO:0000259" key="4">
    <source>
        <dbReference type="PROSITE" id="PS01124"/>
    </source>
</evidence>
<evidence type="ECO:0000313" key="6">
    <source>
        <dbReference type="Proteomes" id="UP000293912"/>
    </source>
</evidence>
<accession>A0A4P6X3M9</accession>
<dbReference type="SUPFAM" id="SSF51215">
    <property type="entry name" value="Regulatory protein AraC"/>
    <property type="match status" value="1"/>
</dbReference>
<dbReference type="EMBL" id="CP037867">
    <property type="protein sequence ID" value="QBM29148.1"/>
    <property type="molecule type" value="Genomic_DNA"/>
</dbReference>
<keyword evidence="2 5" id="KW-0238">DNA-binding</keyword>
<reference evidence="5 6" key="1">
    <citation type="submission" date="2019-03" db="EMBL/GenBank/DDBJ databases">
        <authorList>
            <person name="Sebastian G."/>
            <person name="Baumann P."/>
            <person name="Ruckert C."/>
            <person name="Kalinowski J."/>
            <person name="Nebel B."/>
            <person name="Takors R."/>
            <person name="Blombach B."/>
        </authorList>
    </citation>
    <scope>NUCLEOTIDE SEQUENCE [LARGE SCALE GENOMIC DNA]</scope>
    <source>
        <strain evidence="5 6">DSM 1084</strain>
    </source>
</reference>
<dbReference type="PANTHER" id="PTHR46796:SF2">
    <property type="entry name" value="TRANSCRIPTIONAL REGULATORY PROTEIN"/>
    <property type="match status" value="1"/>
</dbReference>
<dbReference type="Gene3D" id="1.10.10.60">
    <property type="entry name" value="Homeodomain-like"/>
    <property type="match status" value="1"/>
</dbReference>
<dbReference type="PANTHER" id="PTHR46796">
    <property type="entry name" value="HTH-TYPE TRANSCRIPTIONAL ACTIVATOR RHAS-RELATED"/>
    <property type="match status" value="1"/>
</dbReference>
<name>A0A4P6X3M9_HYDPS</name>
<dbReference type="Proteomes" id="UP000293912">
    <property type="component" value="Chromosome"/>
</dbReference>